<dbReference type="Gene3D" id="3.90.25.10">
    <property type="entry name" value="UDP-galactose 4-epimerase, domain 1"/>
    <property type="match status" value="1"/>
</dbReference>
<dbReference type="InterPro" id="IPR051604">
    <property type="entry name" value="Ergot_Alk_Oxidoreductase"/>
</dbReference>
<name>A0ABW0AP75_9ACTN</name>
<comment type="caution">
    <text evidence="2">The sequence shown here is derived from an EMBL/GenBank/DDBJ whole genome shotgun (WGS) entry which is preliminary data.</text>
</comment>
<dbReference type="PANTHER" id="PTHR43162:SF1">
    <property type="entry name" value="PRESTALK A DIFFERENTIATION PROTEIN A"/>
    <property type="match status" value="1"/>
</dbReference>
<dbReference type="PANTHER" id="PTHR43162">
    <property type="match status" value="1"/>
</dbReference>
<dbReference type="InterPro" id="IPR008030">
    <property type="entry name" value="NmrA-like"/>
</dbReference>
<dbReference type="Gene3D" id="3.40.50.720">
    <property type="entry name" value="NAD(P)-binding Rossmann-like Domain"/>
    <property type="match status" value="1"/>
</dbReference>
<evidence type="ECO:0000313" key="2">
    <source>
        <dbReference type="EMBL" id="MFC5154440.1"/>
    </source>
</evidence>
<proteinExistence type="predicted"/>
<feature type="domain" description="NmrA-like" evidence="1">
    <location>
        <begin position="7"/>
        <end position="243"/>
    </location>
</feature>
<evidence type="ECO:0000313" key="3">
    <source>
        <dbReference type="Proteomes" id="UP001596160"/>
    </source>
</evidence>
<reference evidence="3" key="1">
    <citation type="journal article" date="2019" name="Int. J. Syst. Evol. Microbiol.">
        <title>The Global Catalogue of Microorganisms (GCM) 10K type strain sequencing project: providing services to taxonomists for standard genome sequencing and annotation.</title>
        <authorList>
            <consortium name="The Broad Institute Genomics Platform"/>
            <consortium name="The Broad Institute Genome Sequencing Center for Infectious Disease"/>
            <person name="Wu L."/>
            <person name="Ma J."/>
        </authorList>
    </citation>
    <scope>NUCLEOTIDE SEQUENCE [LARGE SCALE GENOMIC DNA]</scope>
    <source>
        <strain evidence="3">PCU 266</strain>
    </source>
</reference>
<dbReference type="RefSeq" id="WP_344481623.1">
    <property type="nucleotide sequence ID" value="NZ_BAAASB010000016.1"/>
</dbReference>
<evidence type="ECO:0000259" key="1">
    <source>
        <dbReference type="Pfam" id="PF05368"/>
    </source>
</evidence>
<protein>
    <submittedName>
        <fullName evidence="2">NAD(P)H-binding protein</fullName>
    </submittedName>
</protein>
<dbReference type="SUPFAM" id="SSF51735">
    <property type="entry name" value="NAD(P)-binding Rossmann-fold domains"/>
    <property type="match status" value="1"/>
</dbReference>
<keyword evidence="3" id="KW-1185">Reference proteome</keyword>
<organism evidence="2 3">
    <name type="scientific">Streptomyces amakusaensis</name>
    <dbReference type="NCBI Taxonomy" id="67271"/>
    <lineage>
        <taxon>Bacteria</taxon>
        <taxon>Bacillati</taxon>
        <taxon>Actinomycetota</taxon>
        <taxon>Actinomycetes</taxon>
        <taxon>Kitasatosporales</taxon>
        <taxon>Streptomycetaceae</taxon>
        <taxon>Streptomyces</taxon>
    </lineage>
</organism>
<dbReference type="InterPro" id="IPR036291">
    <property type="entry name" value="NAD(P)-bd_dom_sf"/>
</dbReference>
<dbReference type="EMBL" id="JBHSKP010000015">
    <property type="protein sequence ID" value="MFC5154440.1"/>
    <property type="molecule type" value="Genomic_DNA"/>
</dbReference>
<accession>A0ABW0AP75</accession>
<gene>
    <name evidence="2" type="ORF">ACFPRH_22125</name>
</gene>
<dbReference type="Proteomes" id="UP001596160">
    <property type="component" value="Unassembled WGS sequence"/>
</dbReference>
<dbReference type="Pfam" id="PF05368">
    <property type="entry name" value="NmrA"/>
    <property type="match status" value="1"/>
</dbReference>
<sequence length="279" mass="29427">MTDHVTNEILVLGATGKTGRLLVPLLRTAGHRVRAASRSGEVTFDWDLPDTWGPALGGANTVQLVAPEDPEPVGALVRQAVAGGVTRFVVLSGRGIEHSSDFGTGMAEAERAVRESGVEWTVIRPNNFNQNFDQDPWGPLLRSGRLALPAGSVPEPFVDVSDIAEVSAVLLTATGDEHHGQIYELSGPRALTFGEAVGIMARAAGRPVVFEELTSDAYVAELRASGVPEAFATMLDSMFTLFRAGHTSAPADGVPKLLGRPARSFEDYAARAGAAGAWS</sequence>